<dbReference type="PROSITE" id="PS51791">
    <property type="entry name" value="HSAC2"/>
    <property type="match status" value="1"/>
</dbReference>
<reference evidence="4 5" key="1">
    <citation type="journal article" date="2011" name="Genome Biol.">
        <title>Comparative genome sequence analysis underscores mycoparasitism as the ancestral life style of Trichoderma.</title>
        <authorList>
            <person name="Kubicek C.P."/>
            <person name="Herrera-Estrella A."/>
            <person name="Seidl-Seiboth V."/>
            <person name="Martinez D.A."/>
            <person name="Druzhinina I.S."/>
            <person name="Thon M."/>
            <person name="Zeilinger S."/>
            <person name="Casas-Flores S."/>
            <person name="Horwitz B.A."/>
            <person name="Mukherjee P.K."/>
            <person name="Mukherjee M."/>
            <person name="Kredics L."/>
            <person name="Alcaraz L.D."/>
            <person name="Aerts A."/>
            <person name="Antal Z."/>
            <person name="Atanasova L."/>
            <person name="Cervantes-Badillo M.G."/>
            <person name="Challacombe J."/>
            <person name="Chertkov O."/>
            <person name="McCluskey K."/>
            <person name="Coulpier F."/>
            <person name="Deshpande N."/>
            <person name="von Doehren H."/>
            <person name="Ebbole D.J."/>
            <person name="Esquivel-Naranjo E.U."/>
            <person name="Fekete E."/>
            <person name="Flipphi M."/>
            <person name="Glaser F."/>
            <person name="Gomez-Rodriguez E.Y."/>
            <person name="Gruber S."/>
            <person name="Han C."/>
            <person name="Henrissat B."/>
            <person name="Hermosa R."/>
            <person name="Hernandez-Onate M."/>
            <person name="Karaffa L."/>
            <person name="Kosti I."/>
            <person name="Le Crom S."/>
            <person name="Lindquist E."/>
            <person name="Lucas S."/>
            <person name="Luebeck M."/>
            <person name="Luebeck P.S."/>
            <person name="Margeot A."/>
            <person name="Metz B."/>
            <person name="Misra M."/>
            <person name="Nevalainen H."/>
            <person name="Omann M."/>
            <person name="Packer N."/>
            <person name="Perrone G."/>
            <person name="Uresti-Rivera E.E."/>
            <person name="Salamov A."/>
            <person name="Schmoll M."/>
            <person name="Seiboth B."/>
            <person name="Shapiro H."/>
            <person name="Sukno S."/>
            <person name="Tamayo-Ramos J.A."/>
            <person name="Tisch D."/>
            <person name="Wiest A."/>
            <person name="Wilkinson H.H."/>
            <person name="Zhang M."/>
            <person name="Coutinho P.M."/>
            <person name="Kenerley C.M."/>
            <person name="Monte E."/>
            <person name="Baker S.E."/>
            <person name="Grigoriev I.V."/>
        </authorList>
    </citation>
    <scope>NUCLEOTIDE SEQUENCE [LARGE SCALE GENOMIC DNA]</scope>
    <source>
        <strain evidence="5">ATCC 20476 / IMI 206040</strain>
    </source>
</reference>
<dbReference type="PANTHER" id="PTHR45662:SF7">
    <property type="entry name" value="SACI DOMAIN PROTEIN (AFU_ORTHOLOGUE AFUA_1G15890)"/>
    <property type="match status" value="1"/>
</dbReference>
<feature type="region of interest" description="Disordered" evidence="1">
    <location>
        <begin position="148"/>
        <end position="169"/>
    </location>
</feature>
<feature type="domain" description="HSac2" evidence="3">
    <location>
        <begin position="700"/>
        <end position="850"/>
    </location>
</feature>
<evidence type="ECO:0000259" key="2">
    <source>
        <dbReference type="PROSITE" id="PS50275"/>
    </source>
</evidence>
<dbReference type="Pfam" id="PF02383">
    <property type="entry name" value="Syja_N"/>
    <property type="match status" value="1"/>
</dbReference>
<dbReference type="GO" id="GO:0043812">
    <property type="term" value="F:phosphatidylinositol-4-phosphate phosphatase activity"/>
    <property type="evidence" value="ECO:0007669"/>
    <property type="project" value="TreeGrafter"/>
</dbReference>
<dbReference type="KEGG" id="tatv:25775958"/>
<gene>
    <name evidence="4" type="ORF">TRIATDRAFT_148568</name>
</gene>
<dbReference type="InterPro" id="IPR034753">
    <property type="entry name" value="hSac2"/>
</dbReference>
<dbReference type="PROSITE" id="PS50275">
    <property type="entry name" value="SAC"/>
    <property type="match status" value="1"/>
</dbReference>
<dbReference type="EMBL" id="ABDG02000027">
    <property type="protein sequence ID" value="EHK40671.1"/>
    <property type="molecule type" value="Genomic_DNA"/>
</dbReference>
<organism evidence="4 5">
    <name type="scientific">Hypocrea atroviridis (strain ATCC 20476 / IMI 206040)</name>
    <name type="common">Trichoderma atroviride</name>
    <dbReference type="NCBI Taxonomy" id="452589"/>
    <lineage>
        <taxon>Eukaryota</taxon>
        <taxon>Fungi</taxon>
        <taxon>Dikarya</taxon>
        <taxon>Ascomycota</taxon>
        <taxon>Pezizomycotina</taxon>
        <taxon>Sordariomycetes</taxon>
        <taxon>Hypocreomycetidae</taxon>
        <taxon>Hypocreales</taxon>
        <taxon>Hypocreaceae</taxon>
        <taxon>Trichoderma</taxon>
    </lineage>
</organism>
<feature type="domain" description="SAC" evidence="2">
    <location>
        <begin position="261"/>
        <end position="630"/>
    </location>
</feature>
<name>G9P6U6_HYPAI</name>
<dbReference type="GeneID" id="25775958"/>
<evidence type="ECO:0000259" key="3">
    <source>
        <dbReference type="PROSITE" id="PS51791"/>
    </source>
</evidence>
<dbReference type="Pfam" id="PF12456">
    <property type="entry name" value="hSac2"/>
    <property type="match status" value="1"/>
</dbReference>
<keyword evidence="5" id="KW-1185">Reference proteome</keyword>
<dbReference type="PANTHER" id="PTHR45662">
    <property type="entry name" value="PHOSPHATIDYLINOSITIDE PHOSPHATASE SAC1"/>
    <property type="match status" value="1"/>
</dbReference>
<dbReference type="STRING" id="452589.G9P6U6"/>
<protein>
    <submittedName>
        <fullName evidence="4">Phosphoinositide phosphatase</fullName>
    </submittedName>
</protein>
<dbReference type="HOGENOM" id="CLU_006249_1_0_1"/>
<feature type="compositionally biased region" description="Polar residues" evidence="1">
    <location>
        <begin position="207"/>
        <end position="223"/>
    </location>
</feature>
<dbReference type="GO" id="GO:0005783">
    <property type="term" value="C:endoplasmic reticulum"/>
    <property type="evidence" value="ECO:0007669"/>
    <property type="project" value="TreeGrafter"/>
</dbReference>
<dbReference type="InterPro" id="IPR022158">
    <property type="entry name" value="Inositol_phosphatase"/>
</dbReference>
<dbReference type="eggNOG" id="KOG1890">
    <property type="taxonomic scope" value="Eukaryota"/>
</dbReference>
<feature type="region of interest" description="Disordered" evidence="1">
    <location>
        <begin position="199"/>
        <end position="223"/>
    </location>
</feature>
<proteinExistence type="predicted"/>
<accession>G9P6U6</accession>
<evidence type="ECO:0000313" key="5">
    <source>
        <dbReference type="Proteomes" id="UP000005426"/>
    </source>
</evidence>
<dbReference type="InterPro" id="IPR002013">
    <property type="entry name" value="SAC_dom"/>
</dbReference>
<feature type="region of interest" description="Disordered" evidence="1">
    <location>
        <begin position="332"/>
        <end position="368"/>
    </location>
</feature>
<dbReference type="Proteomes" id="UP000005426">
    <property type="component" value="Unassembled WGS sequence"/>
</dbReference>
<dbReference type="RefSeq" id="XP_013939130.1">
    <property type="nucleotide sequence ID" value="XM_014083655.1"/>
</dbReference>
<comment type="caution">
    <text evidence="4">The sequence shown here is derived from an EMBL/GenBank/DDBJ whole genome shotgun (WGS) entry which is preliminary data.</text>
</comment>
<dbReference type="OrthoDB" id="405996at2759"/>
<dbReference type="OMA" id="YFWNRHL"/>
<evidence type="ECO:0000313" key="4">
    <source>
        <dbReference type="EMBL" id="EHK40671.1"/>
    </source>
</evidence>
<dbReference type="AlphaFoldDB" id="G9P6U6"/>
<dbReference type="GO" id="GO:0046856">
    <property type="term" value="P:phosphatidylinositol dephosphorylation"/>
    <property type="evidence" value="ECO:0007669"/>
    <property type="project" value="TreeGrafter"/>
</dbReference>
<evidence type="ECO:0000256" key="1">
    <source>
        <dbReference type="SAM" id="MobiDB-lite"/>
    </source>
</evidence>
<sequence length="949" mass="105302">MPGLARKVLIFAAVDGLIIQPLSSKGQKPFQPARIKYGDASISSAARDQVPDSAKSDSWFEALGVIGLITVSRLTYLVTITRREQVAQVFGLPIYVVTQVAVTPCSAQADAEESVRKTASLLRTEVPTNVNDDAESSSDEEGEIAIATPDEEADDEILGKKHVPADPRSSVSSVAEDVIRRRGSYGRFAQRWFSRSGWTSDQRRTMGMSNSPTSTPPLAQSASPTPVVNLAALQETDENHLIPASALLPKLLRTIQVWFGSSRSFYFSYDLDITRSPSDEAAIANPNDSLYTQVKSTFFWNRHIVQPFIEAGQDALALPLMQGFVGQRTFVADSHPPQVDDPGAESMELADLSPTPSGPSSPSPETARHSLELRLTERKYLITLISRRSTKRAGLRYLRRGIDEDGYTANFVETEQILSSPAWEASSPLYSFTQIRGSIPLFFTQTAYALKPVPVLQHSEETNYNAAKQHFERLLKSYGTLQIVNLVEKHGIEEPIGTQYQNTVGRINDGLDEKAKIPFEWFDFHHVCRGMKFENVSHLLSRLKDQLETLGSTVRSNGELVRKQQGVLRTNCMDCLDRTNVCQSSFAKHMLEVQLKEQGIDMSAQLDQETAWFNTLWADNGDAVSKQYASTSAMKGDYTRTRKRDYRGALNDLGISLTRLYSGMVNDYFSQAAIDFLLGNVTAKVFEEFEIDMMTKDPAVSVERMRERAVELCQKRVVADVSEEFHGGWVLITPNTANALKSWPMEEVVLLLTDAAIYLCRFDWDLDKVSSFERVTLASITNIKTGAYITSTISQAHMSETRNVGFVVSYQPGKSDVRRRNTRTMSTRDAPKLTATGEIPAAPTSFAGLFSGANGPKEPAIRKLAFKAPYTTDSSLPVSEAGPRQTELQKIDTICSEIERLAAERQLVKEGEERKKLVEKGDIISLDAAKRSTGLLEQLGHSLKKLVWA</sequence>